<dbReference type="InterPro" id="IPR015928">
    <property type="entry name" value="Aconitase/3IPM_dehydase_swvl"/>
</dbReference>
<dbReference type="CDD" id="cd01586">
    <property type="entry name" value="AcnA_IRP"/>
    <property type="match status" value="1"/>
</dbReference>
<proteinExistence type="inferred from homology"/>
<keyword evidence="9" id="KW-0004">4Fe-4S</keyword>
<comment type="similarity">
    <text evidence="3 9">Belongs to the aconitase/IPM isomerase family.</text>
</comment>
<protein>
    <recommendedName>
        <fullName evidence="9">Aconitate hydratase</fullName>
        <shortName evidence="9">Aconitase</shortName>
        <ecNumber evidence="9">4.2.1.3</ecNumber>
    </recommendedName>
</protein>
<dbReference type="InterPro" id="IPR000573">
    <property type="entry name" value="AconitaseA/IPMdHydase_ssu_swvl"/>
</dbReference>
<feature type="domain" description="Aconitase A/isopropylmalate dehydratase small subunit swivel" evidence="11">
    <location>
        <begin position="694"/>
        <end position="820"/>
    </location>
</feature>
<evidence type="ECO:0000256" key="9">
    <source>
        <dbReference type="RuleBase" id="RU361275"/>
    </source>
</evidence>
<dbReference type="InterPro" id="IPR015931">
    <property type="entry name" value="Acnase/IPM_dHydase_lsu_aba_1/3"/>
</dbReference>
<evidence type="ECO:0000256" key="3">
    <source>
        <dbReference type="ARBA" id="ARBA00007185"/>
    </source>
</evidence>
<feature type="domain" description="Aconitase/3-isopropylmalate dehydratase large subunit alpha/beta/alpha" evidence="10">
    <location>
        <begin position="67"/>
        <end position="564"/>
    </location>
</feature>
<dbReference type="SUPFAM" id="SSF53732">
    <property type="entry name" value="Aconitase iron-sulfur domain"/>
    <property type="match status" value="1"/>
</dbReference>
<dbReference type="InterPro" id="IPR044137">
    <property type="entry name" value="AcnA_IRP_Swivel"/>
</dbReference>
<evidence type="ECO:0000256" key="2">
    <source>
        <dbReference type="ARBA" id="ARBA00004717"/>
    </source>
</evidence>
<dbReference type="EMBL" id="JAFLVT010000007">
    <property type="protein sequence ID" value="MBO0448946.1"/>
    <property type="molecule type" value="Genomic_DNA"/>
</dbReference>
<dbReference type="SUPFAM" id="SSF52016">
    <property type="entry name" value="LeuD/IlvD-like"/>
    <property type="match status" value="1"/>
</dbReference>
<comment type="catalytic activity">
    <reaction evidence="8 9">
        <text>citrate = D-threo-isocitrate</text>
        <dbReference type="Rhea" id="RHEA:10336"/>
        <dbReference type="ChEBI" id="CHEBI:15562"/>
        <dbReference type="ChEBI" id="CHEBI:16947"/>
        <dbReference type="EC" id="4.2.1.3"/>
    </reaction>
</comment>
<evidence type="ECO:0000256" key="4">
    <source>
        <dbReference type="ARBA" id="ARBA00011245"/>
    </source>
</evidence>
<comment type="pathway">
    <text evidence="2">Carbohydrate metabolism; tricarboxylic acid cycle; isocitrate from oxaloacetate: step 2/2.</text>
</comment>
<dbReference type="CDD" id="cd01580">
    <property type="entry name" value="AcnA_IRP_Swivel"/>
    <property type="match status" value="1"/>
</dbReference>
<dbReference type="PROSITE" id="PS01244">
    <property type="entry name" value="ACONITASE_2"/>
    <property type="match status" value="1"/>
</dbReference>
<evidence type="ECO:0000256" key="5">
    <source>
        <dbReference type="ARBA" id="ARBA00022723"/>
    </source>
</evidence>
<dbReference type="NCBIfam" id="NF006757">
    <property type="entry name" value="PRK09277.1"/>
    <property type="match status" value="1"/>
</dbReference>
<dbReference type="PANTHER" id="PTHR11670">
    <property type="entry name" value="ACONITASE/IRON-RESPONSIVE ELEMENT FAMILY MEMBER"/>
    <property type="match status" value="1"/>
</dbReference>
<evidence type="ECO:0000313" key="13">
    <source>
        <dbReference type="Proteomes" id="UP000664256"/>
    </source>
</evidence>
<dbReference type="NCBIfam" id="NF009520">
    <property type="entry name" value="PRK12881.1"/>
    <property type="match status" value="1"/>
</dbReference>
<dbReference type="Pfam" id="PF00694">
    <property type="entry name" value="Aconitase_C"/>
    <property type="match status" value="1"/>
</dbReference>
<dbReference type="PRINTS" id="PR00415">
    <property type="entry name" value="ACONITASE"/>
</dbReference>
<dbReference type="PROSITE" id="PS00450">
    <property type="entry name" value="ACONITASE_1"/>
    <property type="match status" value="1"/>
</dbReference>
<gene>
    <name evidence="12" type="primary">acnA</name>
    <name evidence="12" type="ORF">JZO76_05285</name>
</gene>
<comment type="caution">
    <text evidence="12">The sequence shown here is derived from an EMBL/GenBank/DDBJ whole genome shotgun (WGS) entry which is preliminary data.</text>
</comment>
<evidence type="ECO:0000259" key="11">
    <source>
        <dbReference type="Pfam" id="PF00694"/>
    </source>
</evidence>
<dbReference type="InterPro" id="IPR036008">
    <property type="entry name" value="Aconitase_4Fe-4S_dom"/>
</dbReference>
<comment type="subunit">
    <text evidence="4">Monomer.</text>
</comment>
<name>A0ABS3H658_9ENTE</name>
<evidence type="ECO:0000256" key="1">
    <source>
        <dbReference type="ARBA" id="ARBA00001966"/>
    </source>
</evidence>
<organism evidence="12 13">
    <name type="scientific">Candidatus Enterococcus myersii</name>
    <dbReference type="NCBI Taxonomy" id="2815322"/>
    <lineage>
        <taxon>Bacteria</taxon>
        <taxon>Bacillati</taxon>
        <taxon>Bacillota</taxon>
        <taxon>Bacilli</taxon>
        <taxon>Lactobacillales</taxon>
        <taxon>Enterococcaceae</taxon>
        <taxon>Enterococcus</taxon>
    </lineage>
</organism>
<keyword evidence="6 9" id="KW-0408">Iron</keyword>
<dbReference type="EC" id="4.2.1.3" evidence="9"/>
<comment type="function">
    <text evidence="9">Catalyzes the isomerization of citrate to isocitrate via cis-aconitate.</text>
</comment>
<evidence type="ECO:0000256" key="7">
    <source>
        <dbReference type="ARBA" id="ARBA00023014"/>
    </source>
</evidence>
<evidence type="ECO:0000256" key="6">
    <source>
        <dbReference type="ARBA" id="ARBA00023004"/>
    </source>
</evidence>
<keyword evidence="9 12" id="KW-0456">Lyase</keyword>
<evidence type="ECO:0000256" key="8">
    <source>
        <dbReference type="ARBA" id="ARBA00023501"/>
    </source>
</evidence>
<keyword evidence="13" id="KW-1185">Reference proteome</keyword>
<comment type="cofactor">
    <cofactor evidence="1">
        <name>[4Fe-4S] cluster</name>
        <dbReference type="ChEBI" id="CHEBI:49883"/>
    </cofactor>
</comment>
<dbReference type="Gene3D" id="3.20.19.10">
    <property type="entry name" value="Aconitase, domain 4"/>
    <property type="match status" value="1"/>
</dbReference>
<accession>A0ABS3H658</accession>
<sequence>MNWKNKLKLAEKTYRYCDLKKVCATFNSDLKKLPYAIRILLESVARNVDEDITQTDVAALANWQAEKPTGVIPFKAARVILQDFTGVPAVVDLAAMRDALVALGGDANQINPAIPVSLVVDHSLQVDCAKSAEALSYNTAKEFERNTERYQFLKWAQSSFQNFEVVPPETGIIHQVNIEALSNVVLVKKENDAEDALIFPDTLQGTDSHTTMINGLGVLGWGVGGIEAEAAILGEASYFPAPEVIGVNLSGTLAAGTTATDLALTVTEKLRKENVVGKFVEFFGSGYKTLSLSDRATIANMAPEYGATCGYCPIDEETLAYLALTGRNENLIALVKDYATANGLFLNDADKINYTKVVDLDLSQVEPSLAGPKRPQDRIVLSKAATDFKESVSSTIGPKGFGLPEITLNKSVPLMACDNQTKSLQTGAVVLAAITSCTNTSNPSVMLAAGLLAKKAVEKGLTVPDYVKTSLAPGSKIVTAYLTKSGLLPYLEKLGFHLVGYGCTTCIGNSGPLQENVSRAIEENDLLTASVLSGNRNFEGRIHPLIKANYLASPPLVVAYALAGTMQKDLTCEPLGYDACGNNIMLKDIWPTSAEINQAIADFISPKTFKAAYGNLFDANERWNAIKTSASDCYTWEDDSTYIANPPFFDNLKKELSDVSSLTNLAVLAKLGDSVTTDHISPAGAIALDTPAGRYLQTLGVGVADFNSYGARRGNHEIMMRGTFANIRLQNQLIPEKSGGYTRLQPTGEAMSIYDAAMYYQGKNQGTIVLAGKDYGMGSSRDWAAKGPQLLGVKAVLAESFERIHRSNLVMMGIIPLEYLANQNACSLGLDGSENFSILLDKTPQVGAIVPIVAKKSDGSTINFSAKLRFDAPADIRYWQNQGILPMVIRKKLDA</sequence>
<keyword evidence="5" id="KW-0479">Metal-binding</keyword>
<dbReference type="InterPro" id="IPR006249">
    <property type="entry name" value="Aconitase/IRP2"/>
</dbReference>
<dbReference type="RefSeq" id="WP_206903144.1">
    <property type="nucleotide sequence ID" value="NZ_JAFLVT010000007.1"/>
</dbReference>
<keyword evidence="7 9" id="KW-0411">Iron-sulfur</keyword>
<evidence type="ECO:0000313" key="12">
    <source>
        <dbReference type="EMBL" id="MBO0448946.1"/>
    </source>
</evidence>
<dbReference type="Pfam" id="PF00330">
    <property type="entry name" value="Aconitase"/>
    <property type="match status" value="1"/>
</dbReference>
<dbReference type="Gene3D" id="6.10.190.10">
    <property type="match status" value="1"/>
</dbReference>
<dbReference type="InterPro" id="IPR018136">
    <property type="entry name" value="Aconitase_4Fe-4S_BS"/>
</dbReference>
<dbReference type="GO" id="GO:0003994">
    <property type="term" value="F:aconitate hydratase activity"/>
    <property type="evidence" value="ECO:0007669"/>
    <property type="project" value="UniProtKB-EC"/>
</dbReference>
<dbReference type="NCBIfam" id="TIGR01341">
    <property type="entry name" value="aconitase_1"/>
    <property type="match status" value="1"/>
</dbReference>
<dbReference type="Gene3D" id="3.30.499.10">
    <property type="entry name" value="Aconitase, domain 3"/>
    <property type="match status" value="2"/>
</dbReference>
<evidence type="ECO:0000259" key="10">
    <source>
        <dbReference type="Pfam" id="PF00330"/>
    </source>
</evidence>
<dbReference type="InterPro" id="IPR001030">
    <property type="entry name" value="Acoase/IPM_deHydtase_lsu_aba"/>
</dbReference>
<reference evidence="12 13" key="1">
    <citation type="submission" date="2021-03" db="EMBL/GenBank/DDBJ databases">
        <title>Enterococcal diversity collection.</title>
        <authorList>
            <person name="Gilmore M.S."/>
            <person name="Schwartzman J."/>
            <person name="Van Tyne D."/>
            <person name="Martin M."/>
            <person name="Earl A.M."/>
            <person name="Manson A.L."/>
            <person name="Straub T."/>
            <person name="Salamzade R."/>
            <person name="Saavedra J."/>
            <person name="Lebreton F."/>
            <person name="Prichula J."/>
            <person name="Schaufler K."/>
            <person name="Gaca A."/>
            <person name="Sgardioli B."/>
            <person name="Wagenaar J."/>
            <person name="Strong T."/>
        </authorList>
    </citation>
    <scope>NUCLEOTIDE SEQUENCE [LARGE SCALE GENOMIC DNA]</scope>
    <source>
        <strain evidence="12 13">MJM12</strain>
    </source>
</reference>
<dbReference type="Proteomes" id="UP000664256">
    <property type="component" value="Unassembled WGS sequence"/>
</dbReference>